<dbReference type="Proteomes" id="UP000580474">
    <property type="component" value="Unassembled WGS sequence"/>
</dbReference>
<dbReference type="PANTHER" id="PTHR43861">
    <property type="entry name" value="TRANS-ACONITATE 2-METHYLTRANSFERASE-RELATED"/>
    <property type="match status" value="1"/>
</dbReference>
<organism evidence="2 3">
    <name type="scientific">Saccharopolyspora gloriosae</name>
    <dbReference type="NCBI Taxonomy" id="455344"/>
    <lineage>
        <taxon>Bacteria</taxon>
        <taxon>Bacillati</taxon>
        <taxon>Actinomycetota</taxon>
        <taxon>Actinomycetes</taxon>
        <taxon>Pseudonocardiales</taxon>
        <taxon>Pseudonocardiaceae</taxon>
        <taxon>Saccharopolyspora</taxon>
    </lineage>
</organism>
<dbReference type="InterPro" id="IPR029063">
    <property type="entry name" value="SAM-dependent_MTases_sf"/>
</dbReference>
<dbReference type="Pfam" id="PF08241">
    <property type="entry name" value="Methyltransf_11"/>
    <property type="match status" value="1"/>
</dbReference>
<keyword evidence="2" id="KW-0808">Transferase</keyword>
<sequence>MTDRAIEAVRDNWTARAAAYNDFYERYAQDKREAWRAVCDKALHAAFPDRVEPLRVLDVGTGTGFLSTLLAELGHEVTAVDPSPAMLDYAREEARRRGVEIEFAGHGGHDVRDVAGAGGFDLVSARYVLWTLPDPVRALRAWRDVLAPGGALLLADGVWHTWGLDARRVLASLRPGADHRYLAKIVRDYAKIGRATPNWAGLTAAKAENLLRSAGFDPGDRVDHLLPEYAHPSSAAFHLRTARPRTEH</sequence>
<dbReference type="InterPro" id="IPR013216">
    <property type="entry name" value="Methyltransf_11"/>
</dbReference>
<comment type="caution">
    <text evidence="2">The sequence shown here is derived from an EMBL/GenBank/DDBJ whole genome shotgun (WGS) entry which is preliminary data.</text>
</comment>
<dbReference type="Gene3D" id="3.40.50.150">
    <property type="entry name" value="Vaccinia Virus protein VP39"/>
    <property type="match status" value="1"/>
</dbReference>
<accession>A0A840NJI9</accession>
<dbReference type="EMBL" id="JACHIV010000001">
    <property type="protein sequence ID" value="MBB5070333.1"/>
    <property type="molecule type" value="Genomic_DNA"/>
</dbReference>
<keyword evidence="2" id="KW-0489">Methyltransferase</keyword>
<dbReference type="AlphaFoldDB" id="A0A840NJI9"/>
<reference evidence="2 3" key="1">
    <citation type="submission" date="2020-08" db="EMBL/GenBank/DDBJ databases">
        <title>Sequencing the genomes of 1000 actinobacteria strains.</title>
        <authorList>
            <person name="Klenk H.-P."/>
        </authorList>
    </citation>
    <scope>NUCLEOTIDE SEQUENCE [LARGE SCALE GENOMIC DNA]</scope>
    <source>
        <strain evidence="2 3">DSM 45582</strain>
    </source>
</reference>
<proteinExistence type="predicted"/>
<dbReference type="CDD" id="cd02440">
    <property type="entry name" value="AdoMet_MTases"/>
    <property type="match status" value="1"/>
</dbReference>
<dbReference type="GO" id="GO:0032259">
    <property type="term" value="P:methylation"/>
    <property type="evidence" value="ECO:0007669"/>
    <property type="project" value="UniProtKB-KW"/>
</dbReference>
<dbReference type="GO" id="GO:0008757">
    <property type="term" value="F:S-adenosylmethionine-dependent methyltransferase activity"/>
    <property type="evidence" value="ECO:0007669"/>
    <property type="project" value="InterPro"/>
</dbReference>
<dbReference type="RefSeq" id="WP_184479881.1">
    <property type="nucleotide sequence ID" value="NZ_JACHIV010000001.1"/>
</dbReference>
<dbReference type="SUPFAM" id="SSF53335">
    <property type="entry name" value="S-adenosyl-L-methionine-dependent methyltransferases"/>
    <property type="match status" value="1"/>
</dbReference>
<gene>
    <name evidence="2" type="ORF">BJ969_003421</name>
</gene>
<feature type="domain" description="Methyltransferase type 11" evidence="1">
    <location>
        <begin position="57"/>
        <end position="153"/>
    </location>
</feature>
<evidence type="ECO:0000259" key="1">
    <source>
        <dbReference type="Pfam" id="PF08241"/>
    </source>
</evidence>
<protein>
    <submittedName>
        <fullName evidence="2">SAM-dependent methyltransferase</fullName>
    </submittedName>
</protein>
<name>A0A840NJI9_9PSEU</name>
<keyword evidence="3" id="KW-1185">Reference proteome</keyword>
<evidence type="ECO:0000313" key="2">
    <source>
        <dbReference type="EMBL" id="MBB5070333.1"/>
    </source>
</evidence>
<evidence type="ECO:0000313" key="3">
    <source>
        <dbReference type="Proteomes" id="UP000580474"/>
    </source>
</evidence>